<protein>
    <recommendedName>
        <fullName evidence="3">Secondary thiamine-phosphate synthase enzyme</fullName>
    </recommendedName>
</protein>
<dbReference type="SUPFAM" id="SSF111038">
    <property type="entry name" value="YjbQ-like"/>
    <property type="match status" value="1"/>
</dbReference>
<dbReference type="PANTHER" id="PTHR30615:SF16">
    <property type="entry name" value="SECONDARY THIAMINE-PHOSPHATE SYNTHASE ENZYME"/>
    <property type="match status" value="1"/>
</dbReference>
<dbReference type="STRING" id="1497020.DO97_04625"/>
<keyword evidence="2" id="KW-1185">Reference proteome</keyword>
<accession>A0A098TKH6</accession>
<dbReference type="Proteomes" id="UP000030170">
    <property type="component" value="Unassembled WGS sequence"/>
</dbReference>
<dbReference type="RefSeq" id="WP_036532809.1">
    <property type="nucleotide sequence ID" value="NZ_JJML01000018.1"/>
</dbReference>
<dbReference type="EMBL" id="JJML01000018">
    <property type="protein sequence ID" value="KGF72781.1"/>
    <property type="molecule type" value="Genomic_DNA"/>
</dbReference>
<dbReference type="OrthoDB" id="9801725at2"/>
<gene>
    <name evidence="1" type="ORF">DO97_04625</name>
</gene>
<organism evidence="1 2">
    <name type="scientific">Neosynechococcus sphagnicola sy1</name>
    <dbReference type="NCBI Taxonomy" id="1497020"/>
    <lineage>
        <taxon>Bacteria</taxon>
        <taxon>Bacillati</taxon>
        <taxon>Cyanobacteriota</taxon>
        <taxon>Cyanophyceae</taxon>
        <taxon>Neosynechococcales</taxon>
        <taxon>Neosynechococcaceae</taxon>
        <taxon>Neosynechococcus</taxon>
    </lineage>
</organism>
<dbReference type="NCBIfam" id="TIGR00149">
    <property type="entry name" value="TIGR00149_YjbQ"/>
    <property type="match status" value="1"/>
</dbReference>
<comment type="caution">
    <text evidence="1">The sequence shown here is derived from an EMBL/GenBank/DDBJ whole genome shotgun (WGS) entry which is preliminary data.</text>
</comment>
<dbReference type="Pfam" id="PF01894">
    <property type="entry name" value="YjbQ"/>
    <property type="match status" value="1"/>
</dbReference>
<dbReference type="PANTHER" id="PTHR30615">
    <property type="entry name" value="UNCHARACTERIZED PROTEIN YJBQ-RELATED"/>
    <property type="match status" value="1"/>
</dbReference>
<proteinExistence type="predicted"/>
<dbReference type="Gene3D" id="2.60.120.460">
    <property type="entry name" value="YjbQ-like"/>
    <property type="match status" value="1"/>
</dbReference>
<dbReference type="AlphaFoldDB" id="A0A098TKH6"/>
<reference evidence="1 2" key="1">
    <citation type="journal article" date="2014" name="Mol. Ecol.">
        <title>Evolution of Synechococcus.</title>
        <authorList>
            <person name="Dvorak P."/>
            <person name="Casamatta D."/>
            <person name="Hasler P."/>
            <person name="Poulickova A."/>
            <person name="Ondrej V."/>
            <person name="Sanges R."/>
        </authorList>
    </citation>
    <scope>NUCLEOTIDE SEQUENCE [LARGE SCALE GENOMIC DNA]</scope>
    <source>
        <strain evidence="1 2">CAUP A 1101</strain>
    </source>
</reference>
<name>A0A098TKH6_9CYAN</name>
<dbReference type="InterPro" id="IPR035917">
    <property type="entry name" value="YjbQ-like_sf"/>
</dbReference>
<dbReference type="PROSITE" id="PS01314">
    <property type="entry name" value="UPF0047"/>
    <property type="match status" value="1"/>
</dbReference>
<evidence type="ECO:0008006" key="3">
    <source>
        <dbReference type="Google" id="ProtNLM"/>
    </source>
</evidence>
<evidence type="ECO:0000313" key="1">
    <source>
        <dbReference type="EMBL" id="KGF72781.1"/>
    </source>
</evidence>
<dbReference type="InterPro" id="IPR001602">
    <property type="entry name" value="UPF0047_YjbQ-like"/>
</dbReference>
<dbReference type="PIRSF" id="PIRSF004681">
    <property type="entry name" value="UCP004681"/>
    <property type="match status" value="1"/>
</dbReference>
<evidence type="ECO:0000313" key="2">
    <source>
        <dbReference type="Proteomes" id="UP000030170"/>
    </source>
</evidence>
<sequence>MTILYRIFEITTNAPMGIFDLTPQIRDWIATTAIRQGQALICSRHTTTALVINESEVRLCSDIQTFLQKLVPAAAPYLHNDLHLRTVLEDEPMNAHAHLMAMLLSTSEVVPIVDGKLALGTWQSVLLVELDGPRQRTVSVQLMGEPD</sequence>